<dbReference type="EnsemblMetazoa" id="PHUM549700-RA">
    <property type="protein sequence ID" value="PHUM549700-PA"/>
    <property type="gene ID" value="PHUM549700"/>
</dbReference>
<dbReference type="CTD" id="8240428"/>
<accession>E0W0C4</accession>
<dbReference type="KEGG" id="phu:Phum_PHUM549700"/>
<proteinExistence type="predicted"/>
<reference evidence="2" key="2">
    <citation type="submission" date="2007-04" db="EMBL/GenBank/DDBJ databases">
        <title>The genome of the human body louse.</title>
        <authorList>
            <consortium name="The Human Body Louse Genome Consortium"/>
            <person name="Kirkness E."/>
            <person name="Walenz B."/>
            <person name="Hass B."/>
            <person name="Bruggner R."/>
            <person name="Strausberg R."/>
        </authorList>
    </citation>
    <scope>NUCLEOTIDE SEQUENCE</scope>
    <source>
        <strain evidence="2">USDA</strain>
    </source>
</reference>
<organism>
    <name type="scientific">Pediculus humanus subsp. corporis</name>
    <name type="common">Body louse</name>
    <dbReference type="NCBI Taxonomy" id="121224"/>
    <lineage>
        <taxon>Eukaryota</taxon>
        <taxon>Metazoa</taxon>
        <taxon>Ecdysozoa</taxon>
        <taxon>Arthropoda</taxon>
        <taxon>Hexapoda</taxon>
        <taxon>Insecta</taxon>
        <taxon>Pterygota</taxon>
        <taxon>Neoptera</taxon>
        <taxon>Paraneoptera</taxon>
        <taxon>Psocodea</taxon>
        <taxon>Troctomorpha</taxon>
        <taxon>Phthiraptera</taxon>
        <taxon>Anoplura</taxon>
        <taxon>Pediculidae</taxon>
        <taxon>Pediculus</taxon>
    </lineage>
</organism>
<name>E0W0C4_PEDHC</name>
<reference evidence="3" key="3">
    <citation type="submission" date="2020-05" db="UniProtKB">
        <authorList>
            <consortium name="EnsemblMetazoa"/>
        </authorList>
    </citation>
    <scope>IDENTIFICATION</scope>
    <source>
        <strain evidence="3">USDA</strain>
    </source>
</reference>
<evidence type="ECO:0000313" key="3">
    <source>
        <dbReference type="EnsemblMetazoa" id="PHUM549700-PA"/>
    </source>
</evidence>
<sequence>MDEESAMSPLDDCPESSESNQSCDKQMIDIINSHRTTTTNQRRENILKTIRSENS</sequence>
<dbReference type="AlphaFoldDB" id="E0W0C4"/>
<gene>
    <name evidence="3" type="primary">8240428</name>
    <name evidence="2" type="ORF">Phum_PHUM549700</name>
</gene>
<dbReference type="VEuPathDB" id="VectorBase:PHUM549700"/>
<reference evidence="2" key="1">
    <citation type="submission" date="2007-04" db="EMBL/GenBank/DDBJ databases">
        <title>Annotation of Pediculus humanus corporis strain USDA.</title>
        <authorList>
            <person name="Kirkness E."/>
            <person name="Hannick L."/>
            <person name="Hass B."/>
            <person name="Bruggner R."/>
            <person name="Lawson D."/>
            <person name="Bidwell S."/>
            <person name="Joardar V."/>
            <person name="Caler E."/>
            <person name="Walenz B."/>
            <person name="Inman J."/>
            <person name="Schobel S."/>
            <person name="Galinsky K."/>
            <person name="Amedeo P."/>
            <person name="Strausberg R."/>
        </authorList>
    </citation>
    <scope>NUCLEOTIDE SEQUENCE</scope>
    <source>
        <strain evidence="2">USDA</strain>
    </source>
</reference>
<dbReference type="GeneID" id="8240428"/>
<dbReference type="InParanoid" id="E0W0C4"/>
<evidence type="ECO:0000256" key="1">
    <source>
        <dbReference type="SAM" id="MobiDB-lite"/>
    </source>
</evidence>
<dbReference type="HOGENOM" id="CLU_3034769_0_0_1"/>
<evidence type="ECO:0000313" key="2">
    <source>
        <dbReference type="EMBL" id="EEB19080.1"/>
    </source>
</evidence>
<evidence type="ECO:0000313" key="4">
    <source>
        <dbReference type="Proteomes" id="UP000009046"/>
    </source>
</evidence>
<dbReference type="RefSeq" id="XP_002431818.1">
    <property type="nucleotide sequence ID" value="XM_002431773.1"/>
</dbReference>
<dbReference type="EMBL" id="AAZO01006684">
    <property type="status" value="NOT_ANNOTATED_CDS"/>
    <property type="molecule type" value="Genomic_DNA"/>
</dbReference>
<feature type="region of interest" description="Disordered" evidence="1">
    <location>
        <begin position="1"/>
        <end position="55"/>
    </location>
</feature>
<protein>
    <submittedName>
        <fullName evidence="2 3">Uncharacterized protein</fullName>
    </submittedName>
</protein>
<dbReference type="EMBL" id="DS235858">
    <property type="protein sequence ID" value="EEB19080.1"/>
    <property type="molecule type" value="Genomic_DNA"/>
</dbReference>
<feature type="compositionally biased region" description="Basic and acidic residues" evidence="1">
    <location>
        <begin position="41"/>
        <end position="55"/>
    </location>
</feature>
<dbReference type="Proteomes" id="UP000009046">
    <property type="component" value="Unassembled WGS sequence"/>
</dbReference>
<keyword evidence="4" id="KW-1185">Reference proteome</keyword>